<evidence type="ECO:0000313" key="7">
    <source>
        <dbReference type="Proteomes" id="UP000178380"/>
    </source>
</evidence>
<sequence>MFDIITFGSATQDIIVKPKHLTSLKYEKSFSEKEVCFPMGSKIDVDQMDFYSGGGGTNAAATFTLQGFKTAFCGAMGIDVSGKKILSELKKLKINTSFVRLTKEKLTNHSVIISNDGQDRTIFAYRGAAESLKKEDIPWSKLKTKWIYLAPLSGLLCLPAGRRATTPFEDLVEFAKKNNIKIAANPGIAQLSLPNFSEIAKKIDILVLNQEEASFLTKIPLYGEQETRSPFQEGVRSSTQKDLSALVFKKINEICNGISVMTKGGEGVVVSDGKYIYYAKPPIDRKVVDTTGAGDSFGSGFVAEFIRSGNVESSIQFAMANSVGNLSKVGAKTGLLKKGQKFEKVEVVKESI</sequence>
<evidence type="ECO:0000256" key="1">
    <source>
        <dbReference type="ARBA" id="ARBA00010688"/>
    </source>
</evidence>
<dbReference type="InterPro" id="IPR011611">
    <property type="entry name" value="PfkB_dom"/>
</dbReference>
<dbReference type="InterPro" id="IPR002139">
    <property type="entry name" value="Ribo/fructo_kinase"/>
</dbReference>
<keyword evidence="2 4" id="KW-0808">Transferase</keyword>
<evidence type="ECO:0000313" key="6">
    <source>
        <dbReference type="EMBL" id="OGZ65923.1"/>
    </source>
</evidence>
<dbReference type="AlphaFoldDB" id="A0A1G2HTY4"/>
<accession>A0A1G2HTY4</accession>
<comment type="similarity">
    <text evidence="1 4">Belongs to the carbohydrate kinase PfkB family.</text>
</comment>
<dbReference type="PANTHER" id="PTHR10584:SF166">
    <property type="entry name" value="RIBOKINASE"/>
    <property type="match status" value="1"/>
</dbReference>
<organism evidence="6 7">
    <name type="scientific">Candidatus Staskawiczbacteria bacterium RIFCSPHIGHO2_02_FULL_34_10</name>
    <dbReference type="NCBI Taxonomy" id="1802205"/>
    <lineage>
        <taxon>Bacteria</taxon>
        <taxon>Candidatus Staskawicziibacteriota</taxon>
    </lineage>
</organism>
<dbReference type="STRING" id="1802205.A3C58_00375"/>
<comment type="caution">
    <text evidence="6">The sequence shown here is derived from an EMBL/GenBank/DDBJ whole genome shotgun (WGS) entry which is preliminary data.</text>
</comment>
<gene>
    <name evidence="6" type="ORF">A3C58_00375</name>
</gene>
<dbReference type="GO" id="GO:0006796">
    <property type="term" value="P:phosphate-containing compound metabolic process"/>
    <property type="evidence" value="ECO:0007669"/>
    <property type="project" value="UniProtKB-ARBA"/>
</dbReference>
<dbReference type="GO" id="GO:0016301">
    <property type="term" value="F:kinase activity"/>
    <property type="evidence" value="ECO:0007669"/>
    <property type="project" value="UniProtKB-KW"/>
</dbReference>
<protein>
    <recommendedName>
        <fullName evidence="5">Carbohydrate kinase PfkB domain-containing protein</fullName>
    </recommendedName>
</protein>
<dbReference type="PANTHER" id="PTHR10584">
    <property type="entry name" value="SUGAR KINASE"/>
    <property type="match status" value="1"/>
</dbReference>
<name>A0A1G2HTY4_9BACT</name>
<evidence type="ECO:0000256" key="4">
    <source>
        <dbReference type="RuleBase" id="RU003704"/>
    </source>
</evidence>
<evidence type="ECO:0000256" key="2">
    <source>
        <dbReference type="ARBA" id="ARBA00022679"/>
    </source>
</evidence>
<feature type="domain" description="Carbohydrate kinase PfkB" evidence="5">
    <location>
        <begin position="40"/>
        <end position="334"/>
    </location>
</feature>
<reference evidence="6 7" key="1">
    <citation type="journal article" date="2016" name="Nat. Commun.">
        <title>Thousands of microbial genomes shed light on interconnected biogeochemical processes in an aquifer system.</title>
        <authorList>
            <person name="Anantharaman K."/>
            <person name="Brown C.T."/>
            <person name="Hug L.A."/>
            <person name="Sharon I."/>
            <person name="Castelle C.J."/>
            <person name="Probst A.J."/>
            <person name="Thomas B.C."/>
            <person name="Singh A."/>
            <person name="Wilkins M.J."/>
            <person name="Karaoz U."/>
            <person name="Brodie E.L."/>
            <person name="Williams K.H."/>
            <person name="Hubbard S.S."/>
            <person name="Banfield J.F."/>
        </authorList>
    </citation>
    <scope>NUCLEOTIDE SEQUENCE [LARGE SCALE GENOMIC DNA]</scope>
</reference>
<dbReference type="PROSITE" id="PS00584">
    <property type="entry name" value="PFKB_KINASES_2"/>
    <property type="match status" value="1"/>
</dbReference>
<evidence type="ECO:0000259" key="5">
    <source>
        <dbReference type="Pfam" id="PF00294"/>
    </source>
</evidence>
<dbReference type="PRINTS" id="PR00990">
    <property type="entry name" value="RIBOKINASE"/>
</dbReference>
<proteinExistence type="inferred from homology"/>
<dbReference type="Proteomes" id="UP000178380">
    <property type="component" value="Unassembled WGS sequence"/>
</dbReference>
<dbReference type="InterPro" id="IPR029056">
    <property type="entry name" value="Ribokinase-like"/>
</dbReference>
<evidence type="ECO:0000256" key="3">
    <source>
        <dbReference type="ARBA" id="ARBA00022777"/>
    </source>
</evidence>
<keyword evidence="3 4" id="KW-0418">Kinase</keyword>
<dbReference type="Pfam" id="PF00294">
    <property type="entry name" value="PfkB"/>
    <property type="match status" value="1"/>
</dbReference>
<dbReference type="SUPFAM" id="SSF53613">
    <property type="entry name" value="Ribokinase-like"/>
    <property type="match status" value="1"/>
</dbReference>
<dbReference type="EMBL" id="MHOR01000037">
    <property type="protein sequence ID" value="OGZ65923.1"/>
    <property type="molecule type" value="Genomic_DNA"/>
</dbReference>
<dbReference type="InterPro" id="IPR002173">
    <property type="entry name" value="Carboh/pur_kinase_PfkB_CS"/>
</dbReference>
<dbReference type="Gene3D" id="3.40.1190.20">
    <property type="match status" value="1"/>
</dbReference>